<evidence type="ECO:0000313" key="2">
    <source>
        <dbReference type="EMBL" id="MCL9813326.1"/>
    </source>
</evidence>
<comment type="caution">
    <text evidence="2">The sequence shown here is derived from an EMBL/GenBank/DDBJ whole genome shotgun (WGS) entry which is preliminary data.</text>
</comment>
<accession>A0AAE3K4P9</accession>
<dbReference type="InterPro" id="IPR030395">
    <property type="entry name" value="GP_PDE_dom"/>
</dbReference>
<evidence type="ECO:0000313" key="3">
    <source>
        <dbReference type="Proteomes" id="UP001202674"/>
    </source>
</evidence>
<dbReference type="InterPro" id="IPR017946">
    <property type="entry name" value="PLC-like_Pdiesterase_TIM-brl"/>
</dbReference>
<keyword evidence="3" id="KW-1185">Reference proteome</keyword>
<dbReference type="RefSeq" id="WP_250595638.1">
    <property type="nucleotide sequence ID" value="NZ_JAKRVY010000002.1"/>
</dbReference>
<dbReference type="PANTHER" id="PTHR46211">
    <property type="entry name" value="GLYCEROPHOSPHORYL DIESTER PHOSPHODIESTERASE"/>
    <property type="match status" value="1"/>
</dbReference>
<dbReference type="PROSITE" id="PS51704">
    <property type="entry name" value="GP_PDE"/>
    <property type="match status" value="1"/>
</dbReference>
<sequence>MRVIAHRGFAADAPENTVSAIERASRVADSIEFDVRRCGSGELVVVHDEQIDRVTDGTGRVGDLSLSELQSFKVLGSGESIPTLEDVLAAIPADVDLNVELKETDIAGDVLDVLGRVENDCIVSSFSADALREVRSLDRSVATAFISGRLRDEPIRRAVELGCEYVHPRFSLLLYSPLLSRARTVDLDVNVWTVNEPLLARAMAWRGVDGIATDAVDVARPYL</sequence>
<feature type="domain" description="GP-PDE" evidence="1">
    <location>
        <begin position="1"/>
        <end position="223"/>
    </location>
</feature>
<dbReference type="PANTHER" id="PTHR46211:SF14">
    <property type="entry name" value="GLYCEROPHOSPHODIESTER PHOSPHODIESTERASE"/>
    <property type="match status" value="1"/>
</dbReference>
<dbReference type="Gene3D" id="3.20.20.190">
    <property type="entry name" value="Phosphatidylinositol (PI) phosphodiesterase"/>
    <property type="match status" value="1"/>
</dbReference>
<dbReference type="GO" id="GO:0006629">
    <property type="term" value="P:lipid metabolic process"/>
    <property type="evidence" value="ECO:0007669"/>
    <property type="project" value="InterPro"/>
</dbReference>
<gene>
    <name evidence="2" type="ORF">AArcSt11_06620</name>
</gene>
<evidence type="ECO:0000259" key="1">
    <source>
        <dbReference type="PROSITE" id="PS51704"/>
    </source>
</evidence>
<dbReference type="EMBL" id="JAKRVY010000002">
    <property type="protein sequence ID" value="MCL9813326.1"/>
    <property type="molecule type" value="Genomic_DNA"/>
</dbReference>
<protein>
    <submittedName>
        <fullName evidence="2">Glycerophosphodiester phosphodiesterase</fullName>
    </submittedName>
</protein>
<name>A0AAE3K4P9_9EURY</name>
<dbReference type="Proteomes" id="UP001202674">
    <property type="component" value="Unassembled WGS sequence"/>
</dbReference>
<reference evidence="2 3" key="1">
    <citation type="journal article" date="2022" name="Syst. Appl. Microbiol.">
        <title>Natronocalculus amylovorans gen. nov., sp. nov., and Natranaeroarchaeum aerophilus sp. nov., dominant culturable amylolytic natronoarchaea from hypersaline soda lakes in southwestern Siberia.</title>
        <authorList>
            <person name="Sorokin D.Y."/>
            <person name="Elcheninov A.G."/>
            <person name="Khizhniak T.V."/>
            <person name="Koenen M."/>
            <person name="Bale N.J."/>
            <person name="Damste J.S.S."/>
            <person name="Kublanov I.V."/>
        </authorList>
    </citation>
    <scope>NUCLEOTIDE SEQUENCE [LARGE SCALE GENOMIC DNA]</scope>
    <source>
        <strain evidence="2 3">AArc-St1-1</strain>
    </source>
</reference>
<dbReference type="SUPFAM" id="SSF51695">
    <property type="entry name" value="PLC-like phosphodiesterases"/>
    <property type="match status" value="1"/>
</dbReference>
<organism evidence="2 3">
    <name type="scientific">Natranaeroarchaeum aerophilus</name>
    <dbReference type="NCBI Taxonomy" id="2917711"/>
    <lineage>
        <taxon>Archaea</taxon>
        <taxon>Methanobacteriati</taxon>
        <taxon>Methanobacteriota</taxon>
        <taxon>Stenosarchaea group</taxon>
        <taxon>Halobacteria</taxon>
        <taxon>Halobacteriales</taxon>
        <taxon>Natronoarchaeaceae</taxon>
        <taxon>Natranaeroarchaeum</taxon>
    </lineage>
</organism>
<dbReference type="GO" id="GO:0008081">
    <property type="term" value="F:phosphoric diester hydrolase activity"/>
    <property type="evidence" value="ECO:0007669"/>
    <property type="project" value="InterPro"/>
</dbReference>
<dbReference type="AlphaFoldDB" id="A0AAE3K4P9"/>
<dbReference type="Pfam" id="PF03009">
    <property type="entry name" value="GDPD"/>
    <property type="match status" value="1"/>
</dbReference>
<proteinExistence type="predicted"/>